<feature type="compositionally biased region" description="Low complexity" evidence="3">
    <location>
        <begin position="17"/>
        <end position="31"/>
    </location>
</feature>
<reference evidence="5" key="1">
    <citation type="submission" date="2020-10" db="EMBL/GenBank/DDBJ databases">
        <title>High-Quality Genome Resource of Clonostachys rosea strain S41 by Oxford Nanopore Long-Read Sequencing.</title>
        <authorList>
            <person name="Wang H."/>
        </authorList>
    </citation>
    <scope>NUCLEOTIDE SEQUENCE</scope>
    <source>
        <strain evidence="5">S41</strain>
    </source>
</reference>
<organism evidence="5 6">
    <name type="scientific">Bionectria ochroleuca</name>
    <name type="common">Gliocladium roseum</name>
    <dbReference type="NCBI Taxonomy" id="29856"/>
    <lineage>
        <taxon>Eukaryota</taxon>
        <taxon>Fungi</taxon>
        <taxon>Dikarya</taxon>
        <taxon>Ascomycota</taxon>
        <taxon>Pezizomycotina</taxon>
        <taxon>Sordariomycetes</taxon>
        <taxon>Hypocreomycetidae</taxon>
        <taxon>Hypocreales</taxon>
        <taxon>Bionectriaceae</taxon>
        <taxon>Clonostachys</taxon>
    </lineage>
</organism>
<dbReference type="InterPro" id="IPR000891">
    <property type="entry name" value="PYR_CT"/>
</dbReference>
<comment type="similarity">
    <text evidence="2">Belongs to the alpha-IPM synthase/homocitrate synthase family.</text>
</comment>
<evidence type="ECO:0000256" key="2">
    <source>
        <dbReference type="RuleBase" id="RU003523"/>
    </source>
</evidence>
<dbReference type="SUPFAM" id="SSF51569">
    <property type="entry name" value="Aldolase"/>
    <property type="match status" value="1"/>
</dbReference>
<dbReference type="PANTHER" id="PTHR10277">
    <property type="entry name" value="HOMOCITRATE SYNTHASE-RELATED"/>
    <property type="match status" value="1"/>
</dbReference>
<feature type="domain" description="Pyruvate carboxyltransferase" evidence="4">
    <location>
        <begin position="128"/>
        <end position="188"/>
    </location>
</feature>
<keyword evidence="1 2" id="KW-0808">Transferase</keyword>
<feature type="compositionally biased region" description="Low complexity" evidence="3">
    <location>
        <begin position="78"/>
        <end position="97"/>
    </location>
</feature>
<accession>A0A8H7N0D1</accession>
<feature type="region of interest" description="Disordered" evidence="3">
    <location>
        <begin position="78"/>
        <end position="102"/>
    </location>
</feature>
<comment type="caution">
    <text evidence="5">The sequence shown here is derived from an EMBL/GenBank/DDBJ whole genome shotgun (WGS) entry which is preliminary data.</text>
</comment>
<dbReference type="GO" id="GO:0019878">
    <property type="term" value="P:lysine biosynthetic process via aminoadipic acid"/>
    <property type="evidence" value="ECO:0007669"/>
    <property type="project" value="TreeGrafter"/>
</dbReference>
<evidence type="ECO:0000256" key="3">
    <source>
        <dbReference type="SAM" id="MobiDB-lite"/>
    </source>
</evidence>
<evidence type="ECO:0000313" key="6">
    <source>
        <dbReference type="Proteomes" id="UP000616885"/>
    </source>
</evidence>
<dbReference type="PROSITE" id="PS50991">
    <property type="entry name" value="PYR_CT"/>
    <property type="match status" value="1"/>
</dbReference>
<dbReference type="Proteomes" id="UP000616885">
    <property type="component" value="Unassembled WGS sequence"/>
</dbReference>
<proteinExistence type="inferred from homology"/>
<sequence length="188" mass="19190">MSSTHPITHHTSHTMDNGASSSSSGSNQNGAECVLHHTSHTMANGAASGASNGSDQGGVLDTSLANLATDNMNLTNNTTTDITNDASAPASSAASTVSDDDFDSELTTGALSSAASSTYANFGNTSNFSIIDSTLREGEQFANAYFNTEQKLKIAQALDDFGAEYIEVTSPAASPSPAMIAQPSASWA</sequence>
<protein>
    <recommendedName>
        <fullName evidence="4">Pyruvate carboxyltransferase domain-containing protein</fullName>
    </recommendedName>
</protein>
<dbReference type="Gene3D" id="3.20.20.70">
    <property type="entry name" value="Aldolase class I"/>
    <property type="match status" value="1"/>
</dbReference>
<dbReference type="AlphaFoldDB" id="A0A8H7N0D1"/>
<dbReference type="GO" id="GO:0004410">
    <property type="term" value="F:homocitrate synthase activity"/>
    <property type="evidence" value="ECO:0007669"/>
    <property type="project" value="TreeGrafter"/>
</dbReference>
<name>A0A8H7N0D1_BIOOC</name>
<dbReference type="InterPro" id="IPR013785">
    <property type="entry name" value="Aldolase_TIM"/>
</dbReference>
<evidence type="ECO:0000259" key="4">
    <source>
        <dbReference type="PROSITE" id="PS50991"/>
    </source>
</evidence>
<dbReference type="PANTHER" id="PTHR10277:SF48">
    <property type="entry name" value="HOMOCITRATE SYNTHASE, CYTOSOLIC ISOZYME-RELATED"/>
    <property type="match status" value="1"/>
</dbReference>
<gene>
    <name evidence="5" type="ORF">IM811_009303</name>
</gene>
<dbReference type="GO" id="GO:0005739">
    <property type="term" value="C:mitochondrion"/>
    <property type="evidence" value="ECO:0007669"/>
    <property type="project" value="TreeGrafter"/>
</dbReference>
<dbReference type="EMBL" id="JADCTT010000020">
    <property type="protein sequence ID" value="KAF9742650.1"/>
    <property type="molecule type" value="Genomic_DNA"/>
</dbReference>
<dbReference type="Pfam" id="PF00682">
    <property type="entry name" value="HMGL-like"/>
    <property type="match status" value="1"/>
</dbReference>
<dbReference type="InterPro" id="IPR050073">
    <property type="entry name" value="2-IPM_HCS-like"/>
</dbReference>
<feature type="region of interest" description="Disordered" evidence="3">
    <location>
        <begin position="1"/>
        <end position="31"/>
    </location>
</feature>
<evidence type="ECO:0000256" key="1">
    <source>
        <dbReference type="ARBA" id="ARBA00022679"/>
    </source>
</evidence>
<evidence type="ECO:0000313" key="5">
    <source>
        <dbReference type="EMBL" id="KAF9742650.1"/>
    </source>
</evidence>
<dbReference type="PROSITE" id="PS00815">
    <property type="entry name" value="AIPM_HOMOCIT_SYNTH_1"/>
    <property type="match status" value="1"/>
</dbReference>
<dbReference type="InterPro" id="IPR002034">
    <property type="entry name" value="AIPM/Hcit_synth_CS"/>
</dbReference>